<dbReference type="InterPro" id="IPR013761">
    <property type="entry name" value="SAM/pointed_sf"/>
</dbReference>
<sequence>MIQKTETLLEANGIDSAKFEDPVCSILCGLGAQKYIDVFKKQDIDQYSLSELSDEDLTRLGIVEPEIRRQLIERAKLLPAYEKSTVSTANLGPKEIVEVFEESALLLHRIHLSMVANNTVITKTKKVSDCLLYKDKYASNVAIATLTEMVNILNSMHNAVHTQLKLKTKVGNHNKRKKIIVGTIGSAVIAMLAVLFTRSLKEL</sequence>
<proteinExistence type="predicted"/>
<dbReference type="AlphaFoldDB" id="A0A2A4K5P4"/>
<accession>A0A2A4K5P4</accession>
<dbReference type="PROSITE" id="PS50105">
    <property type="entry name" value="SAM_DOMAIN"/>
    <property type="match status" value="1"/>
</dbReference>
<reference evidence="3" key="1">
    <citation type="submission" date="2017-09" db="EMBL/GenBank/DDBJ databases">
        <title>Contemporary evolution of a Lepidopteran species, Heliothis virescens, in response to modern agricultural practices.</title>
        <authorList>
            <person name="Fritz M.L."/>
            <person name="Deyonke A.M."/>
            <person name="Papanicolaou A."/>
            <person name="Micinski S."/>
            <person name="Westbrook J."/>
            <person name="Gould F."/>
        </authorList>
    </citation>
    <scope>NUCLEOTIDE SEQUENCE [LARGE SCALE GENOMIC DNA]</scope>
    <source>
        <strain evidence="3">HvINT-</strain>
        <tissue evidence="3">Whole body</tissue>
    </source>
</reference>
<keyword evidence="1" id="KW-0472">Membrane</keyword>
<feature type="transmembrane region" description="Helical" evidence="1">
    <location>
        <begin position="179"/>
        <end position="197"/>
    </location>
</feature>
<dbReference type="SUPFAM" id="SSF47769">
    <property type="entry name" value="SAM/Pointed domain"/>
    <property type="match status" value="1"/>
</dbReference>
<dbReference type="Gene3D" id="1.10.150.50">
    <property type="entry name" value="Transcription Factor, Ets-1"/>
    <property type="match status" value="1"/>
</dbReference>
<keyword evidence="1" id="KW-0812">Transmembrane</keyword>
<comment type="caution">
    <text evidence="3">The sequence shown here is derived from an EMBL/GenBank/DDBJ whole genome shotgun (WGS) entry which is preliminary data.</text>
</comment>
<dbReference type="CDD" id="cd09487">
    <property type="entry name" value="SAM_superfamily"/>
    <property type="match status" value="1"/>
</dbReference>
<keyword evidence="1" id="KW-1133">Transmembrane helix</keyword>
<dbReference type="EMBL" id="NWSH01000130">
    <property type="protein sequence ID" value="PCG79238.1"/>
    <property type="molecule type" value="Genomic_DNA"/>
</dbReference>
<dbReference type="Pfam" id="PF07647">
    <property type="entry name" value="SAM_2"/>
    <property type="match status" value="1"/>
</dbReference>
<feature type="domain" description="SAM" evidence="2">
    <location>
        <begin position="21"/>
        <end position="81"/>
    </location>
</feature>
<gene>
    <name evidence="3" type="ORF">B5V51_1443</name>
</gene>
<evidence type="ECO:0000259" key="2">
    <source>
        <dbReference type="PROSITE" id="PS50105"/>
    </source>
</evidence>
<evidence type="ECO:0000313" key="3">
    <source>
        <dbReference type="EMBL" id="PCG79238.1"/>
    </source>
</evidence>
<organism evidence="3">
    <name type="scientific">Heliothis virescens</name>
    <name type="common">Tobacco budworm moth</name>
    <dbReference type="NCBI Taxonomy" id="7102"/>
    <lineage>
        <taxon>Eukaryota</taxon>
        <taxon>Metazoa</taxon>
        <taxon>Ecdysozoa</taxon>
        <taxon>Arthropoda</taxon>
        <taxon>Hexapoda</taxon>
        <taxon>Insecta</taxon>
        <taxon>Pterygota</taxon>
        <taxon>Neoptera</taxon>
        <taxon>Endopterygota</taxon>
        <taxon>Lepidoptera</taxon>
        <taxon>Glossata</taxon>
        <taxon>Ditrysia</taxon>
        <taxon>Noctuoidea</taxon>
        <taxon>Noctuidae</taxon>
        <taxon>Heliothinae</taxon>
        <taxon>Heliothis</taxon>
    </lineage>
</organism>
<evidence type="ECO:0000256" key="1">
    <source>
        <dbReference type="SAM" id="Phobius"/>
    </source>
</evidence>
<dbReference type="InterPro" id="IPR001660">
    <property type="entry name" value="SAM"/>
</dbReference>
<protein>
    <recommendedName>
        <fullName evidence="2">SAM domain-containing protein</fullName>
    </recommendedName>
</protein>
<name>A0A2A4K5P4_HELVI</name>